<evidence type="ECO:0000313" key="1">
    <source>
        <dbReference type="EMBL" id="KAK1869652.1"/>
    </source>
</evidence>
<proteinExistence type="predicted"/>
<dbReference type="EMBL" id="CM020620">
    <property type="protein sequence ID" value="KAK1869652.1"/>
    <property type="molecule type" value="Genomic_DNA"/>
</dbReference>
<gene>
    <name evidence="1" type="ORF">I4F81_012122</name>
</gene>
<sequence>MGRQGVPGPNHLTTWGARPRPPVLVPLLREDTAPGSHPRAKWHCLANRSANALHFQLQVVHVQLATWRRRDGHDIVQASGEKPAGKSPLHSERREHQRGKHGETVGGRPSALWLRLGPPRRKRRHHRRAPSRALNHRRKPAHPHPPPSAVIAAPPGHICPTRLAQDTAVRCTGTNGQRLRSARHPA</sequence>
<organism evidence="1 2">
    <name type="scientific">Pyropia yezoensis</name>
    <name type="common">Susabi-nori</name>
    <name type="synonym">Porphyra yezoensis</name>
    <dbReference type="NCBI Taxonomy" id="2788"/>
    <lineage>
        <taxon>Eukaryota</taxon>
        <taxon>Rhodophyta</taxon>
        <taxon>Bangiophyceae</taxon>
        <taxon>Bangiales</taxon>
        <taxon>Bangiaceae</taxon>
        <taxon>Pyropia</taxon>
    </lineage>
</organism>
<keyword evidence="2" id="KW-1185">Reference proteome</keyword>
<name>A0ACC3CIV1_PYRYE</name>
<comment type="caution">
    <text evidence="1">The sequence shown here is derived from an EMBL/GenBank/DDBJ whole genome shotgun (WGS) entry which is preliminary data.</text>
</comment>
<accession>A0ACC3CIV1</accession>
<protein>
    <submittedName>
        <fullName evidence="1">Uncharacterized protein</fullName>
    </submittedName>
</protein>
<evidence type="ECO:0000313" key="2">
    <source>
        <dbReference type="Proteomes" id="UP000798662"/>
    </source>
</evidence>
<reference evidence="1" key="1">
    <citation type="submission" date="2019-11" db="EMBL/GenBank/DDBJ databases">
        <title>Nori genome reveals adaptations in red seaweeds to the harsh intertidal environment.</title>
        <authorList>
            <person name="Wang D."/>
            <person name="Mao Y."/>
        </authorList>
    </citation>
    <scope>NUCLEOTIDE SEQUENCE</scope>
    <source>
        <tissue evidence="1">Gametophyte</tissue>
    </source>
</reference>
<dbReference type="Proteomes" id="UP000798662">
    <property type="component" value="Chromosome 3"/>
</dbReference>